<name>A0ABY9HJL9_9ACTN</name>
<gene>
    <name evidence="2" type="ORF">P8A18_12530</name>
</gene>
<dbReference type="InterPro" id="IPR025410">
    <property type="entry name" value="Lant_dehyd"/>
</dbReference>
<dbReference type="Pfam" id="PF05147">
    <property type="entry name" value="LANC_like"/>
    <property type="match status" value="1"/>
</dbReference>
<dbReference type="SUPFAM" id="SSF158745">
    <property type="entry name" value="LanC-like"/>
    <property type="match status" value="1"/>
</dbReference>
<accession>A0ABY9HJL9</accession>
<reference evidence="2 3" key="1">
    <citation type="submission" date="2023-03" db="EMBL/GenBank/DDBJ databases">
        <title>Isolation and description of six Streptomyces strains from soil environments, able to metabolize different microbial glucans.</title>
        <authorList>
            <person name="Widen T."/>
            <person name="Larsbrink J."/>
        </authorList>
    </citation>
    <scope>NUCLEOTIDE SEQUENCE [LARGE SCALE GENOMIC DNA]</scope>
    <source>
        <strain evidence="2 3">Mut1</strain>
    </source>
</reference>
<dbReference type="Proteomes" id="UP001239522">
    <property type="component" value="Chromosome"/>
</dbReference>
<evidence type="ECO:0000313" key="2">
    <source>
        <dbReference type="EMBL" id="WLQ34213.1"/>
    </source>
</evidence>
<feature type="domain" description="Lantibiotic biosynthesis protein dehydration" evidence="1">
    <location>
        <begin position="108"/>
        <end position="478"/>
    </location>
</feature>
<proteinExistence type="predicted"/>
<sequence>MSDTTAAIEAFQPFYAHMVPEDTVAARVGPALARAAGPGRAEPLLLQVRAGLVRAVETHAFRTLIKEFHAFREETGLPASTTADTALRRFRLRLEDAAFCRSIAERHPVLRDRLRTVTANGLDAHAEVFAAFDADRAALREAGLLSGDRTGVADISGTGSDLHNDNRQVVRVHLTDGTRLVFKPRPLNTDAFVRDLFAAAEPRLRHSLAGCVPLSVTVREHGWQRYVVPSAMDGADQPERYFYRFGALCALLGAIGASDLHDENLLAAGEHPCLIDTETVVRPDPGEAPVSLPKTLIDHLKLSVASTVLIPMVDPNGAMDMIVAGVGVEGDQASRLRRPVLQDTGTDNLHVRWENVVYRHRDNVPRLGADALSPVDHFPALLAGYRDALGSVRGDGLGAVLKGHRDMPVRCLIRSTMVYSRFLDAATHPDYLARPEEADRLLRLLGSYPEYLSPPAARFVGEGERAALDTGNVPYFVTRADSTGLATSAGTLPDVYSSSPLDFARRGLAVNGRRSDAYHHFLLEECFGELCAGRPGGLSRHSVFADACRAALPGRWWPSIARTVDAVAVRHDGPDGPETGWVSGIGPDRNAPTLTPGNFISFHDAGGIVAFLRNAALRDPSLAPAGQAAERGLDALVAEYGDILLQVPEGVFTGGASLALTRPDRYDPDWTARVLARITEGAEAGTLDADLANGPAGTLMVLLSRAAAGQEPPGTRDLARLVLAGTGPLAAAPWYDLAHGELGLRWAAARAGRVLGDPAVSAASADWLEERLRSGARPEFAGWCKGAAGLLLASSEILVSAGRRERLSGGTLAALADRAAVLPDGPVDLSVCHGTSGAVQSLVAAAGLLGEPALLERAVDLQERAITAAVRHGFHLGAPGRTSLLGYMFGWAGVGDTDLLLATALEDGPDVPVPAALCVPAADVAATAVAR</sequence>
<dbReference type="SMART" id="SM01260">
    <property type="entry name" value="LANC_like"/>
    <property type="match status" value="1"/>
</dbReference>
<dbReference type="RefSeq" id="WP_306054198.1">
    <property type="nucleotide sequence ID" value="NZ_CP120997.1"/>
</dbReference>
<keyword evidence="3" id="KW-1185">Reference proteome</keyword>
<dbReference type="Pfam" id="PF13575">
    <property type="entry name" value="DUF4135"/>
    <property type="match status" value="1"/>
</dbReference>
<dbReference type="EMBL" id="CP120997">
    <property type="protein sequence ID" value="WLQ34213.1"/>
    <property type="molecule type" value="Genomic_DNA"/>
</dbReference>
<protein>
    <submittedName>
        <fullName evidence="2">DUF4135 domain-containing protein</fullName>
    </submittedName>
</protein>
<evidence type="ECO:0000259" key="1">
    <source>
        <dbReference type="Pfam" id="PF13575"/>
    </source>
</evidence>
<dbReference type="InterPro" id="IPR007822">
    <property type="entry name" value="LANC-like"/>
</dbReference>
<dbReference type="Gene3D" id="1.50.10.20">
    <property type="match status" value="1"/>
</dbReference>
<evidence type="ECO:0000313" key="3">
    <source>
        <dbReference type="Proteomes" id="UP001239522"/>
    </source>
</evidence>
<organism evidence="2 3">
    <name type="scientific">Streptomyces castrisilvae</name>
    <dbReference type="NCBI Taxonomy" id="3033811"/>
    <lineage>
        <taxon>Bacteria</taxon>
        <taxon>Bacillati</taxon>
        <taxon>Actinomycetota</taxon>
        <taxon>Actinomycetes</taxon>
        <taxon>Kitasatosporales</taxon>
        <taxon>Streptomycetaceae</taxon>
        <taxon>Streptomyces</taxon>
    </lineage>
</organism>